<dbReference type="GO" id="GO:0016020">
    <property type="term" value="C:membrane"/>
    <property type="evidence" value="ECO:0007669"/>
    <property type="project" value="UniProtKB-SubCell"/>
</dbReference>
<sequence>MSPLRRIQPGEEPLLNPQVPKPTRWSWVRLRRLTLPRQWWKPTRQWALPIAMAAATVLAAVAITASSLVLVNHRSHHELAMKEVDVLGFVKSFMTGFTTVDPFHANDYVDRILAQATGDFAKQYRDKQNEILIGLARAEPTRGTTLDAGVERWNDDGSANVLVATDVKYKSPDGKQILEDTNRWVVTAQREGEQWKISSLLQVI</sequence>
<dbReference type="PANTHER" id="PTHR37042:SF4">
    <property type="entry name" value="OUTER MEMBRANE PROTEIN RV1973"/>
    <property type="match status" value="1"/>
</dbReference>
<dbReference type="Proteomes" id="UP000194000">
    <property type="component" value="Unassembled WGS sequence"/>
</dbReference>
<keyword evidence="3" id="KW-0812">Transmembrane</keyword>
<comment type="caution">
    <text evidence="4">The sequence shown here is derived from an EMBL/GenBank/DDBJ whole genome shotgun (WGS) entry which is preliminary data.</text>
</comment>
<dbReference type="RefSeq" id="WP_085199396.1">
    <property type="nucleotide sequence ID" value="NZ_JACKVI010000014.1"/>
</dbReference>
<accession>A0A1X1UML2</accession>
<name>A0A1X1UML2_9MYCO</name>
<dbReference type="STRING" id="1260918.AWC06_22440"/>
<dbReference type="PANTHER" id="PTHR37042">
    <property type="entry name" value="OUTER MEMBRANE PROTEIN RV1973"/>
    <property type="match status" value="1"/>
</dbReference>
<proteinExistence type="predicted"/>
<evidence type="ECO:0000256" key="1">
    <source>
        <dbReference type="ARBA" id="ARBA00004370"/>
    </source>
</evidence>
<keyword evidence="3" id="KW-1133">Transmembrane helix</keyword>
<comment type="subcellular location">
    <subcellularLocation>
        <location evidence="1">Membrane</location>
    </subcellularLocation>
</comment>
<protein>
    <submittedName>
        <fullName evidence="4">Mammalian cell entry protein</fullName>
    </submittedName>
</protein>
<evidence type="ECO:0000313" key="4">
    <source>
        <dbReference type="EMBL" id="ORV58066.1"/>
    </source>
</evidence>
<evidence type="ECO:0000256" key="3">
    <source>
        <dbReference type="SAM" id="Phobius"/>
    </source>
</evidence>
<gene>
    <name evidence="4" type="ORF">AWC06_22440</name>
</gene>
<keyword evidence="5" id="KW-1185">Reference proteome</keyword>
<dbReference type="EMBL" id="LQOW01000028">
    <property type="protein sequence ID" value="ORV58066.1"/>
    <property type="molecule type" value="Genomic_DNA"/>
</dbReference>
<organism evidence="4 5">
    <name type="scientific">Mycobacterium fragae</name>
    <dbReference type="NCBI Taxonomy" id="1260918"/>
    <lineage>
        <taxon>Bacteria</taxon>
        <taxon>Bacillati</taxon>
        <taxon>Actinomycetota</taxon>
        <taxon>Actinomycetes</taxon>
        <taxon>Mycobacteriales</taxon>
        <taxon>Mycobacteriaceae</taxon>
        <taxon>Mycobacterium</taxon>
    </lineage>
</organism>
<keyword evidence="2 3" id="KW-0472">Membrane</keyword>
<dbReference type="OrthoDB" id="4620550at2"/>
<evidence type="ECO:0000313" key="5">
    <source>
        <dbReference type="Proteomes" id="UP000194000"/>
    </source>
</evidence>
<dbReference type="AlphaFoldDB" id="A0A1X1UML2"/>
<feature type="transmembrane region" description="Helical" evidence="3">
    <location>
        <begin position="46"/>
        <end position="71"/>
    </location>
</feature>
<reference evidence="4 5" key="1">
    <citation type="submission" date="2016-01" db="EMBL/GenBank/DDBJ databases">
        <title>The new phylogeny of the genus Mycobacterium.</title>
        <authorList>
            <person name="Tarcisio F."/>
            <person name="Conor M."/>
            <person name="Antonella G."/>
            <person name="Elisabetta G."/>
            <person name="Giulia F.S."/>
            <person name="Sara T."/>
            <person name="Anna F."/>
            <person name="Clotilde B."/>
            <person name="Roberto B."/>
            <person name="Veronica D.S."/>
            <person name="Fabio R."/>
            <person name="Monica P."/>
            <person name="Olivier J."/>
            <person name="Enrico T."/>
            <person name="Nicola S."/>
        </authorList>
    </citation>
    <scope>NUCLEOTIDE SEQUENCE [LARGE SCALE GENOMIC DNA]</scope>
    <source>
        <strain evidence="4 5">DSM 45731</strain>
    </source>
</reference>
<evidence type="ECO:0000256" key="2">
    <source>
        <dbReference type="ARBA" id="ARBA00023136"/>
    </source>
</evidence>